<dbReference type="PANTHER" id="PTHR30272:SF1">
    <property type="entry name" value="3-HYDROXYACYL-[ACYL-CARRIER-PROTEIN] DEHYDRATASE"/>
    <property type="match status" value="1"/>
</dbReference>
<dbReference type="CDD" id="cd01288">
    <property type="entry name" value="FabZ"/>
    <property type="match status" value="1"/>
</dbReference>
<dbReference type="InterPro" id="IPR029069">
    <property type="entry name" value="HotDog_dom_sf"/>
</dbReference>
<protein>
    <submittedName>
        <fullName evidence="2">3-hydroxyacyl-[acyl-carrier-protein] dehydratase FabZ</fullName>
        <ecNumber evidence="2">4.2.1.59</ecNumber>
    </submittedName>
</protein>
<reference evidence="2 3" key="1">
    <citation type="submission" date="2019-02" db="EMBL/GenBank/DDBJ databases">
        <title>Deep-cultivation of Planctomycetes and their phenomic and genomic characterization uncovers novel biology.</title>
        <authorList>
            <person name="Wiegand S."/>
            <person name="Jogler M."/>
            <person name="Boedeker C."/>
            <person name="Pinto D."/>
            <person name="Vollmers J."/>
            <person name="Rivas-Marin E."/>
            <person name="Kohn T."/>
            <person name="Peeters S.H."/>
            <person name="Heuer A."/>
            <person name="Rast P."/>
            <person name="Oberbeckmann S."/>
            <person name="Bunk B."/>
            <person name="Jeske O."/>
            <person name="Meyerdierks A."/>
            <person name="Storesund J.E."/>
            <person name="Kallscheuer N."/>
            <person name="Luecker S."/>
            <person name="Lage O.M."/>
            <person name="Pohl T."/>
            <person name="Merkel B.J."/>
            <person name="Hornburger P."/>
            <person name="Mueller R.-W."/>
            <person name="Bruemmer F."/>
            <person name="Labrenz M."/>
            <person name="Spormann A.M."/>
            <person name="Op den Camp H."/>
            <person name="Overmann J."/>
            <person name="Amann R."/>
            <person name="Jetten M.S.M."/>
            <person name="Mascher T."/>
            <person name="Medema M.H."/>
            <person name="Devos D.P."/>
            <person name="Kaster A.-K."/>
            <person name="Ovreas L."/>
            <person name="Rohde M."/>
            <person name="Galperin M.Y."/>
            <person name="Jogler C."/>
        </authorList>
    </citation>
    <scope>NUCLEOTIDE SEQUENCE [LARGE SCALE GENOMIC DNA]</scope>
    <source>
        <strain evidence="2 3">FF011L</strain>
    </source>
</reference>
<name>A0A517M8U2_9BACT</name>
<dbReference type="Pfam" id="PF07977">
    <property type="entry name" value="FabA"/>
    <property type="match status" value="1"/>
</dbReference>
<dbReference type="Gene3D" id="3.10.129.10">
    <property type="entry name" value="Hotdog Thioesterase"/>
    <property type="match status" value="1"/>
</dbReference>
<sequence length="168" mass="18860">MRWLWLDRFTEFQSGSHAKGIKNVALDEEAIDNYSPGHPFLPPTLIIEGIAQLSGILVAEHFDFKKRVVLAKVNKAVYHQLAQPGDQLEYAAQLDFVQEQGATCRCTSHINGELQAEIDLMFAFLDEKRFGDQSLFEDGDLLVMLRLMKLFHVAVDADGQPLAISSNL</sequence>
<dbReference type="AlphaFoldDB" id="A0A517M8U2"/>
<evidence type="ECO:0000256" key="1">
    <source>
        <dbReference type="ARBA" id="ARBA00023239"/>
    </source>
</evidence>
<accession>A0A517M8U2</accession>
<organism evidence="2 3">
    <name type="scientific">Roseimaritima multifibrata</name>
    <dbReference type="NCBI Taxonomy" id="1930274"/>
    <lineage>
        <taxon>Bacteria</taxon>
        <taxon>Pseudomonadati</taxon>
        <taxon>Planctomycetota</taxon>
        <taxon>Planctomycetia</taxon>
        <taxon>Pirellulales</taxon>
        <taxon>Pirellulaceae</taxon>
        <taxon>Roseimaritima</taxon>
    </lineage>
</organism>
<dbReference type="EC" id="4.2.1.59" evidence="2"/>
<dbReference type="KEGG" id="rml:FF011L_00130"/>
<keyword evidence="3" id="KW-1185">Reference proteome</keyword>
<dbReference type="InterPro" id="IPR013114">
    <property type="entry name" value="FabA_FabZ"/>
</dbReference>
<dbReference type="RefSeq" id="WP_145349373.1">
    <property type="nucleotide sequence ID" value="NZ_CP036262.1"/>
</dbReference>
<proteinExistence type="predicted"/>
<dbReference type="Proteomes" id="UP000320672">
    <property type="component" value="Chromosome"/>
</dbReference>
<dbReference type="OrthoDB" id="270809at2"/>
<gene>
    <name evidence="2" type="primary">fabZ_1</name>
    <name evidence="2" type="ORF">FF011L_00130</name>
</gene>
<dbReference type="PANTHER" id="PTHR30272">
    <property type="entry name" value="3-HYDROXYACYL-[ACYL-CARRIER-PROTEIN] DEHYDRATASE"/>
    <property type="match status" value="1"/>
</dbReference>
<dbReference type="GO" id="GO:0019171">
    <property type="term" value="F:(3R)-hydroxyacyl-[acyl-carrier-protein] dehydratase activity"/>
    <property type="evidence" value="ECO:0007669"/>
    <property type="project" value="UniProtKB-EC"/>
</dbReference>
<dbReference type="SUPFAM" id="SSF54637">
    <property type="entry name" value="Thioesterase/thiol ester dehydrase-isomerase"/>
    <property type="match status" value="1"/>
</dbReference>
<dbReference type="EMBL" id="CP036262">
    <property type="protein sequence ID" value="QDS91284.1"/>
    <property type="molecule type" value="Genomic_DNA"/>
</dbReference>
<keyword evidence="1 2" id="KW-0456">Lyase</keyword>
<evidence type="ECO:0000313" key="3">
    <source>
        <dbReference type="Proteomes" id="UP000320672"/>
    </source>
</evidence>
<evidence type="ECO:0000313" key="2">
    <source>
        <dbReference type="EMBL" id="QDS91284.1"/>
    </source>
</evidence>